<name>K3WT37_GLOUD</name>
<protein>
    <submittedName>
        <fullName evidence="1">Uncharacterized protein</fullName>
    </submittedName>
</protein>
<dbReference type="EMBL" id="GL376619">
    <property type="status" value="NOT_ANNOTATED_CDS"/>
    <property type="molecule type" value="Genomic_DNA"/>
</dbReference>
<evidence type="ECO:0000313" key="1">
    <source>
        <dbReference type="EnsemblProtists" id="PYU1_T008131"/>
    </source>
</evidence>
<reference evidence="2" key="2">
    <citation type="submission" date="2010-04" db="EMBL/GenBank/DDBJ databases">
        <authorList>
            <person name="Buell R."/>
            <person name="Hamilton J."/>
            <person name="Hostetler J."/>
        </authorList>
    </citation>
    <scope>NUCLEOTIDE SEQUENCE [LARGE SCALE GENOMIC DNA]</scope>
    <source>
        <strain evidence="2">DAOM:BR144</strain>
    </source>
</reference>
<keyword evidence="2" id="KW-1185">Reference proteome</keyword>
<dbReference type="AlphaFoldDB" id="K3WT37"/>
<reference evidence="1" key="3">
    <citation type="submission" date="2015-02" db="UniProtKB">
        <authorList>
            <consortium name="EnsemblProtists"/>
        </authorList>
    </citation>
    <scope>IDENTIFICATION</scope>
    <source>
        <strain evidence="1">DAOM BR144</strain>
    </source>
</reference>
<dbReference type="HOGENOM" id="CLU_069951_0_0_1"/>
<dbReference type="VEuPathDB" id="FungiDB:PYU1_G008115"/>
<dbReference type="Proteomes" id="UP000019132">
    <property type="component" value="Unassembled WGS sequence"/>
</dbReference>
<accession>K3WT37</accession>
<evidence type="ECO:0000313" key="2">
    <source>
        <dbReference type="Proteomes" id="UP000019132"/>
    </source>
</evidence>
<reference evidence="2" key="1">
    <citation type="journal article" date="2010" name="Genome Biol.">
        <title>Genome sequence of the necrotrophic plant pathogen Pythium ultimum reveals original pathogenicity mechanisms and effector repertoire.</title>
        <authorList>
            <person name="Levesque C.A."/>
            <person name="Brouwer H."/>
            <person name="Cano L."/>
            <person name="Hamilton J.P."/>
            <person name="Holt C."/>
            <person name="Huitema E."/>
            <person name="Raffaele S."/>
            <person name="Robideau G.P."/>
            <person name="Thines M."/>
            <person name="Win J."/>
            <person name="Zerillo M.M."/>
            <person name="Beakes G.W."/>
            <person name="Boore J.L."/>
            <person name="Busam D."/>
            <person name="Dumas B."/>
            <person name="Ferriera S."/>
            <person name="Fuerstenberg S.I."/>
            <person name="Gachon C.M."/>
            <person name="Gaulin E."/>
            <person name="Govers F."/>
            <person name="Grenville-Briggs L."/>
            <person name="Horner N."/>
            <person name="Hostetler J."/>
            <person name="Jiang R.H."/>
            <person name="Johnson J."/>
            <person name="Krajaejun T."/>
            <person name="Lin H."/>
            <person name="Meijer H.J."/>
            <person name="Moore B."/>
            <person name="Morris P."/>
            <person name="Phuntmart V."/>
            <person name="Puiu D."/>
            <person name="Shetty J."/>
            <person name="Stajich J.E."/>
            <person name="Tripathy S."/>
            <person name="Wawra S."/>
            <person name="van West P."/>
            <person name="Whitty B.R."/>
            <person name="Coutinho P.M."/>
            <person name="Henrissat B."/>
            <person name="Martin F."/>
            <person name="Thomas P.D."/>
            <person name="Tyler B.M."/>
            <person name="De Vries R.P."/>
            <person name="Kamoun S."/>
            <person name="Yandell M."/>
            <person name="Tisserat N."/>
            <person name="Buell C.R."/>
        </authorList>
    </citation>
    <scope>NUCLEOTIDE SEQUENCE</scope>
    <source>
        <strain evidence="2">DAOM:BR144</strain>
    </source>
</reference>
<dbReference type="InParanoid" id="K3WT37"/>
<dbReference type="EnsemblProtists" id="PYU1_T008131">
    <property type="protein sequence ID" value="PYU1_T008131"/>
    <property type="gene ID" value="PYU1_G008115"/>
</dbReference>
<organism evidence="1 2">
    <name type="scientific">Globisporangium ultimum (strain ATCC 200006 / CBS 805.95 / DAOM BR144)</name>
    <name type="common">Pythium ultimum</name>
    <dbReference type="NCBI Taxonomy" id="431595"/>
    <lineage>
        <taxon>Eukaryota</taxon>
        <taxon>Sar</taxon>
        <taxon>Stramenopiles</taxon>
        <taxon>Oomycota</taxon>
        <taxon>Peronosporomycetes</taxon>
        <taxon>Pythiales</taxon>
        <taxon>Pythiaceae</taxon>
        <taxon>Globisporangium</taxon>
    </lineage>
</organism>
<sequence>MRTAVARRGATGFAQRLHAAGVRSGGLSVQQFSSSSQQRKPTILDGYEGLVQYANRCTERVTQFERYEHDGVFDPSKFRFSNFLLYAKLQIPANTEIDAVDFLNGAQFACDLAMNTMYSREFINFAIGAIKESRAAETLKQGLSSECYEAFLYAMTESSKSGNTFDLKQLDIDGVYLTGVEWDRLTLAEYKAEQGVADISARDPVANNGDGEQQIQSDAEEQAQKLAAATPEINPADYNTFVERMFLDVLFKTKEHLDVTTAEGQDQSIVRDSSAVWRFESLVTHSDDIDWKIVNVS</sequence>
<dbReference type="eggNOG" id="ENOG502S30K">
    <property type="taxonomic scope" value="Eukaryota"/>
</dbReference>
<proteinExistence type="predicted"/>
<dbReference type="OMA" id="CYDAFLF"/>